<evidence type="ECO:0000313" key="6">
    <source>
        <dbReference type="Proteomes" id="UP000190744"/>
    </source>
</evidence>
<dbReference type="EMBL" id="LJBN01000186">
    <property type="protein sequence ID" value="OOQ84072.1"/>
    <property type="molecule type" value="Genomic_DNA"/>
</dbReference>
<dbReference type="InterPro" id="IPR002938">
    <property type="entry name" value="FAD-bd"/>
</dbReference>
<keyword evidence="3" id="KW-0560">Oxidoreductase</keyword>
<dbReference type="PANTHER" id="PTHR46720:SF3">
    <property type="entry name" value="FAD-BINDING DOMAIN-CONTAINING PROTEIN-RELATED"/>
    <property type="match status" value="1"/>
</dbReference>
<accession>A0A1S9REY8</accession>
<evidence type="ECO:0000256" key="3">
    <source>
        <dbReference type="ARBA" id="ARBA00023002"/>
    </source>
</evidence>
<comment type="caution">
    <text evidence="5">The sequence shown here is derived from an EMBL/GenBank/DDBJ whole genome shotgun (WGS) entry which is preliminary data.</text>
</comment>
<evidence type="ECO:0000256" key="1">
    <source>
        <dbReference type="ARBA" id="ARBA00022630"/>
    </source>
</evidence>
<sequence>MDSAEKRPLRIAVIGVGLAGAAVGAFAKSLPDIDIRLYERSLVHRHVGALAVNDDSVTVHFHDGSHVEVDLVVVADGINSKIRQQLYPENVVKYMPQVEYMEVFEREHLSKTIPDLPQGTHCFFQEERMVFIGDIGRGRFGFIAVMPDDSEQVAQLGWADSINSTRLSKLRAQLERCNSLIHKILDQSKNMGIFPIARGGWLTSLIANDRICFVGDAAHPTGGAFGAGCSFAFEDAKTLILALNHTYGVNGCWSKETIRRALNLYNATRSPHILKVFQLLEASQEPESQTERGKLATAQQMKWLTTIDTEVEFRKALASEGNGPVTLTRPVPETLLPAQEVLKMVAPRGSL</sequence>
<dbReference type="InterPro" id="IPR051104">
    <property type="entry name" value="FAD_monoxygenase"/>
</dbReference>
<organism evidence="5 6">
    <name type="scientific">Penicillium brasilianum</name>
    <dbReference type="NCBI Taxonomy" id="104259"/>
    <lineage>
        <taxon>Eukaryota</taxon>
        <taxon>Fungi</taxon>
        <taxon>Dikarya</taxon>
        <taxon>Ascomycota</taxon>
        <taxon>Pezizomycotina</taxon>
        <taxon>Eurotiomycetes</taxon>
        <taxon>Eurotiomycetidae</taxon>
        <taxon>Eurotiales</taxon>
        <taxon>Aspergillaceae</taxon>
        <taxon>Penicillium</taxon>
    </lineage>
</organism>
<protein>
    <recommendedName>
        <fullName evidence="4">FAD-binding domain-containing protein</fullName>
    </recommendedName>
</protein>
<dbReference type="GO" id="GO:0071949">
    <property type="term" value="F:FAD binding"/>
    <property type="evidence" value="ECO:0007669"/>
    <property type="project" value="InterPro"/>
</dbReference>
<dbReference type="Pfam" id="PF01494">
    <property type="entry name" value="FAD_binding_3"/>
    <property type="match status" value="1"/>
</dbReference>
<dbReference type="SUPFAM" id="SSF51905">
    <property type="entry name" value="FAD/NAD(P)-binding domain"/>
    <property type="match status" value="1"/>
</dbReference>
<gene>
    <name evidence="5" type="ORF">PEBR_32112</name>
</gene>
<dbReference type="Proteomes" id="UP000190744">
    <property type="component" value="Unassembled WGS sequence"/>
</dbReference>
<keyword evidence="1" id="KW-0285">Flavoprotein</keyword>
<dbReference type="Gene3D" id="3.50.50.60">
    <property type="entry name" value="FAD/NAD(P)-binding domain"/>
    <property type="match status" value="1"/>
</dbReference>
<dbReference type="InterPro" id="IPR036188">
    <property type="entry name" value="FAD/NAD-bd_sf"/>
</dbReference>
<dbReference type="AlphaFoldDB" id="A0A1S9REY8"/>
<keyword evidence="2" id="KW-0274">FAD</keyword>
<dbReference type="GO" id="GO:0016491">
    <property type="term" value="F:oxidoreductase activity"/>
    <property type="evidence" value="ECO:0007669"/>
    <property type="project" value="UniProtKB-KW"/>
</dbReference>
<evidence type="ECO:0000313" key="5">
    <source>
        <dbReference type="EMBL" id="OOQ84072.1"/>
    </source>
</evidence>
<proteinExistence type="predicted"/>
<dbReference type="GO" id="GO:0044550">
    <property type="term" value="P:secondary metabolite biosynthetic process"/>
    <property type="evidence" value="ECO:0007669"/>
    <property type="project" value="TreeGrafter"/>
</dbReference>
<reference evidence="6" key="1">
    <citation type="submission" date="2015-09" db="EMBL/GenBank/DDBJ databases">
        <authorList>
            <person name="Fill T.P."/>
            <person name="Baretta J.F."/>
            <person name="de Almeida L.G."/>
            <person name="Rocha M."/>
            <person name="de Souza D.H."/>
            <person name="Malavazi I."/>
            <person name="Cerdeira L.T."/>
            <person name="Hong H."/>
            <person name="Samborskyy M."/>
            <person name="de Vasconcelos A.T."/>
            <person name="Leadlay P."/>
            <person name="Rodrigues-Filho E."/>
        </authorList>
    </citation>
    <scope>NUCLEOTIDE SEQUENCE [LARGE SCALE GENOMIC DNA]</scope>
    <source>
        <strain evidence="6">LaBioMMi 136</strain>
    </source>
</reference>
<feature type="domain" description="FAD-binding" evidence="4">
    <location>
        <begin position="52"/>
        <end position="248"/>
    </location>
</feature>
<evidence type="ECO:0000256" key="2">
    <source>
        <dbReference type="ARBA" id="ARBA00022827"/>
    </source>
</evidence>
<dbReference type="PANTHER" id="PTHR46720">
    <property type="entry name" value="HYDROXYLASE, PUTATIVE (AFU_ORTHOLOGUE AFUA_3G01460)-RELATED"/>
    <property type="match status" value="1"/>
</dbReference>
<name>A0A1S9REY8_PENBI</name>
<evidence type="ECO:0000259" key="4">
    <source>
        <dbReference type="Pfam" id="PF01494"/>
    </source>
</evidence>